<accession>A0AA95I888</accession>
<feature type="transmembrane region" description="Helical" evidence="1">
    <location>
        <begin position="20"/>
        <end position="42"/>
    </location>
</feature>
<evidence type="ECO:0000313" key="2">
    <source>
        <dbReference type="EMBL" id="WHX48362.1"/>
    </source>
</evidence>
<gene>
    <name evidence="2" type="ORF">QNH46_20040</name>
</gene>
<dbReference type="AlphaFoldDB" id="A0AA95I888"/>
<evidence type="ECO:0000313" key="3">
    <source>
        <dbReference type="Proteomes" id="UP001177943"/>
    </source>
</evidence>
<sequence>MRFTNSILSMSRRELKYQWYSHLLTVSILVSIFVSLLNLYGLQTKAEGAYDLFIRTYNLYQEEGMDVESMMEMPLNIIKSDNTEMIDNPVRYRFEEAEKAIQLLKGGATITQTLEWMTFIFFPIIFALYSIYISTYDYKYETIKIKAAQFSWPKIISAKLFSLYAGVFIIFTCTLLISYAVGNLLYNGIISSLSSEDLLKMNLNITNNRLFLQIIFSLAISLLFSTIGFVLGLLFKAALLPIIIFLVYDLIIPIIGKYDIRNMISVIAHQIFDFKGRFQLFKPVPINYFTSLSLLFFVFTLCLSLSYFFFWRQSKYSV</sequence>
<dbReference type="KEGG" id="pwn:QNH46_20040"/>
<feature type="transmembrane region" description="Helical" evidence="1">
    <location>
        <begin position="163"/>
        <end position="190"/>
    </location>
</feature>
<proteinExistence type="predicted"/>
<feature type="transmembrane region" description="Helical" evidence="1">
    <location>
        <begin position="288"/>
        <end position="310"/>
    </location>
</feature>
<keyword evidence="1" id="KW-0472">Membrane</keyword>
<dbReference type="EMBL" id="CP126084">
    <property type="protein sequence ID" value="WHX48362.1"/>
    <property type="molecule type" value="Genomic_DNA"/>
</dbReference>
<dbReference type="Proteomes" id="UP001177943">
    <property type="component" value="Chromosome"/>
</dbReference>
<feature type="transmembrane region" description="Helical" evidence="1">
    <location>
        <begin position="210"/>
        <end position="231"/>
    </location>
</feature>
<dbReference type="RefSeq" id="WP_283925749.1">
    <property type="nucleotide sequence ID" value="NZ_CP126084.1"/>
</dbReference>
<protein>
    <submittedName>
        <fullName evidence="2">Uncharacterized protein</fullName>
    </submittedName>
</protein>
<reference evidence="2" key="1">
    <citation type="submission" date="2023-05" db="EMBL/GenBank/DDBJ databases">
        <title>Comparative genomics of Bacillaceae isolates and their secondary metabolite potential.</title>
        <authorList>
            <person name="Song L."/>
            <person name="Nielsen L.J."/>
            <person name="Mohite O."/>
            <person name="Xu X."/>
            <person name="Weber T."/>
            <person name="Kovacs A.T."/>
        </authorList>
    </citation>
    <scope>NUCLEOTIDE SEQUENCE</scope>
    <source>
        <strain evidence="2">B2_4</strain>
    </source>
</reference>
<feature type="transmembrane region" description="Helical" evidence="1">
    <location>
        <begin position="238"/>
        <end position="256"/>
    </location>
</feature>
<evidence type="ECO:0000256" key="1">
    <source>
        <dbReference type="SAM" id="Phobius"/>
    </source>
</evidence>
<organism evidence="2 3">
    <name type="scientific">Paenibacillus woosongensis</name>
    <dbReference type="NCBI Taxonomy" id="307580"/>
    <lineage>
        <taxon>Bacteria</taxon>
        <taxon>Bacillati</taxon>
        <taxon>Bacillota</taxon>
        <taxon>Bacilli</taxon>
        <taxon>Bacillales</taxon>
        <taxon>Paenibacillaceae</taxon>
        <taxon>Paenibacillus</taxon>
    </lineage>
</organism>
<keyword evidence="1" id="KW-1133">Transmembrane helix</keyword>
<name>A0AA95I888_9BACL</name>
<feature type="transmembrane region" description="Helical" evidence="1">
    <location>
        <begin position="116"/>
        <end position="136"/>
    </location>
</feature>
<keyword evidence="1" id="KW-0812">Transmembrane</keyword>